<evidence type="ECO:0000256" key="4">
    <source>
        <dbReference type="ARBA" id="ARBA00023139"/>
    </source>
</evidence>
<dbReference type="PROSITE" id="PS01039">
    <property type="entry name" value="SBP_BACTERIAL_3"/>
    <property type="match status" value="1"/>
</dbReference>
<keyword evidence="2" id="KW-0813">Transport</keyword>
<dbReference type="Pfam" id="PF00497">
    <property type="entry name" value="SBP_bac_3"/>
    <property type="match status" value="1"/>
</dbReference>
<dbReference type="EMBL" id="JAHQCS010000028">
    <property type="protein sequence ID" value="MBU9710404.1"/>
    <property type="molecule type" value="Genomic_DNA"/>
</dbReference>
<evidence type="ECO:0000256" key="7">
    <source>
        <dbReference type="SAM" id="SignalP"/>
    </source>
</evidence>
<feature type="domain" description="Solute-binding protein family 3/N-terminal" evidence="8">
    <location>
        <begin position="46"/>
        <end position="273"/>
    </location>
</feature>
<comment type="caution">
    <text evidence="9">The sequence shown here is derived from an EMBL/GenBank/DDBJ whole genome shotgun (WGS) entry which is preliminary data.</text>
</comment>
<sequence>MKKKSFLFLFSLMFVVTALIGCSEEEASSEATSDGNIFEQVKNRGNVVAGVNSDLPGFGYVTSDGSYAGFDVDFAKAIAAAVFGDADAVEYRPLSAQERLTAVQTGEVDVLVRNTTNTLSRDAMGLHFAPTIFYDGQGIMVTKASGITSLEELEGARIAVDTGTTTELNLADTFRLLGIEYDPVVFDGQDQVISAYETGSADAWTTDRSGLVARLETLANPDDHFILPNVISKEPLAPVVNSSDAAWYDVVKWVVYATIQAEEFGITSTNIDDFMDSENPEIRRFLGLEGELGAEIGLDNDFVVNIIKEVGNYGEIYDRHLGPDTIFNLERGVNSLWTDGGLLYSPPFR</sequence>
<dbReference type="InterPro" id="IPR051455">
    <property type="entry name" value="Bact_solute-bind_prot3"/>
</dbReference>
<proteinExistence type="inferred from homology"/>
<evidence type="ECO:0000256" key="6">
    <source>
        <dbReference type="RuleBase" id="RU003744"/>
    </source>
</evidence>
<dbReference type="Proteomes" id="UP000784880">
    <property type="component" value="Unassembled WGS sequence"/>
</dbReference>
<dbReference type="PANTHER" id="PTHR30085">
    <property type="entry name" value="AMINO ACID ABC TRANSPORTER PERMEASE"/>
    <property type="match status" value="1"/>
</dbReference>
<evidence type="ECO:0000256" key="5">
    <source>
        <dbReference type="ARBA" id="ARBA00023288"/>
    </source>
</evidence>
<dbReference type="InterPro" id="IPR001638">
    <property type="entry name" value="Solute-binding_3/MltF_N"/>
</dbReference>
<comment type="similarity">
    <text evidence="1 6">Belongs to the bacterial solute-binding protein 3 family.</text>
</comment>
<feature type="signal peptide" evidence="7">
    <location>
        <begin position="1"/>
        <end position="20"/>
    </location>
</feature>
<organism evidence="9 10">
    <name type="scientific">Evansella tamaricis</name>
    <dbReference type="NCBI Taxonomy" id="2069301"/>
    <lineage>
        <taxon>Bacteria</taxon>
        <taxon>Bacillati</taxon>
        <taxon>Bacillota</taxon>
        <taxon>Bacilli</taxon>
        <taxon>Bacillales</taxon>
        <taxon>Bacillaceae</taxon>
        <taxon>Evansella</taxon>
    </lineage>
</organism>
<dbReference type="InterPro" id="IPR018313">
    <property type="entry name" value="SBP_3_CS"/>
</dbReference>
<reference evidence="9 10" key="1">
    <citation type="submission" date="2021-06" db="EMBL/GenBank/DDBJ databases">
        <title>Bacillus sp. RD4P76, an endophyte from a halophyte.</title>
        <authorList>
            <person name="Sun J.-Q."/>
        </authorList>
    </citation>
    <scope>NUCLEOTIDE SEQUENCE [LARGE SCALE GENOMIC DNA]</scope>
    <source>
        <strain evidence="9 10">CGMCC 1.15917</strain>
    </source>
</reference>
<keyword evidence="4" id="KW-0564">Palmitate</keyword>
<protein>
    <submittedName>
        <fullName evidence="9">Amino acid ABC transporter substrate-binding protein</fullName>
    </submittedName>
</protein>
<evidence type="ECO:0000313" key="9">
    <source>
        <dbReference type="EMBL" id="MBU9710404.1"/>
    </source>
</evidence>
<evidence type="ECO:0000259" key="8">
    <source>
        <dbReference type="SMART" id="SM00062"/>
    </source>
</evidence>
<dbReference type="PANTHER" id="PTHR30085:SF7">
    <property type="entry name" value="AMINO-ACID ABC TRANSPORTER-BINDING PROTEIN YHDW-RELATED"/>
    <property type="match status" value="1"/>
</dbReference>
<keyword evidence="3 7" id="KW-0732">Signal</keyword>
<dbReference type="SMART" id="SM00062">
    <property type="entry name" value="PBPb"/>
    <property type="match status" value="1"/>
</dbReference>
<accession>A0ABS6J9P1</accession>
<gene>
    <name evidence="9" type="ORF">KS419_01320</name>
</gene>
<feature type="chain" id="PRO_5045757568" evidence="7">
    <location>
        <begin position="21"/>
        <end position="349"/>
    </location>
</feature>
<keyword evidence="5" id="KW-0449">Lipoprotein</keyword>
<name>A0ABS6J9P1_9BACI</name>
<keyword evidence="10" id="KW-1185">Reference proteome</keyword>
<dbReference type="RefSeq" id="WP_217064297.1">
    <property type="nucleotide sequence ID" value="NZ_JAHQCS010000028.1"/>
</dbReference>
<dbReference type="PROSITE" id="PS51257">
    <property type="entry name" value="PROKAR_LIPOPROTEIN"/>
    <property type="match status" value="1"/>
</dbReference>
<evidence type="ECO:0000256" key="1">
    <source>
        <dbReference type="ARBA" id="ARBA00010333"/>
    </source>
</evidence>
<evidence type="ECO:0000256" key="2">
    <source>
        <dbReference type="ARBA" id="ARBA00022448"/>
    </source>
</evidence>
<evidence type="ECO:0000313" key="10">
    <source>
        <dbReference type="Proteomes" id="UP000784880"/>
    </source>
</evidence>
<evidence type="ECO:0000256" key="3">
    <source>
        <dbReference type="ARBA" id="ARBA00022729"/>
    </source>
</evidence>
<dbReference type="CDD" id="cd13692">
    <property type="entry name" value="PBP2_BztA"/>
    <property type="match status" value="1"/>
</dbReference>